<gene>
    <name evidence="2" type="ORF">CROQUDRAFT_96685</name>
</gene>
<dbReference type="AlphaFoldDB" id="A0A9P6T903"/>
<accession>A0A9P6T903</accession>
<comment type="caution">
    <text evidence="2">The sequence shown here is derived from an EMBL/GenBank/DDBJ whole genome shotgun (WGS) entry which is preliminary data.</text>
</comment>
<evidence type="ECO:0000313" key="3">
    <source>
        <dbReference type="Proteomes" id="UP000886653"/>
    </source>
</evidence>
<dbReference type="EMBL" id="MU167328">
    <property type="protein sequence ID" value="KAG0143094.1"/>
    <property type="molecule type" value="Genomic_DNA"/>
</dbReference>
<dbReference type="Proteomes" id="UP000886653">
    <property type="component" value="Unassembled WGS sequence"/>
</dbReference>
<organism evidence="2 3">
    <name type="scientific">Cronartium quercuum f. sp. fusiforme G11</name>
    <dbReference type="NCBI Taxonomy" id="708437"/>
    <lineage>
        <taxon>Eukaryota</taxon>
        <taxon>Fungi</taxon>
        <taxon>Dikarya</taxon>
        <taxon>Basidiomycota</taxon>
        <taxon>Pucciniomycotina</taxon>
        <taxon>Pucciniomycetes</taxon>
        <taxon>Pucciniales</taxon>
        <taxon>Coleosporiaceae</taxon>
        <taxon>Cronartium</taxon>
    </lineage>
</organism>
<name>A0A9P6T903_9BASI</name>
<protein>
    <submittedName>
        <fullName evidence="2">Uncharacterized protein</fullName>
    </submittedName>
</protein>
<evidence type="ECO:0000313" key="2">
    <source>
        <dbReference type="EMBL" id="KAG0143094.1"/>
    </source>
</evidence>
<feature type="region of interest" description="Disordered" evidence="1">
    <location>
        <begin position="1"/>
        <end position="46"/>
    </location>
</feature>
<proteinExistence type="predicted"/>
<sequence length="80" mass="8897">MSETHLWPLAPAGNPAYHPPPSMPQPPCSPQPHLVSGPSKAATEHKPHPELTEFICFAVTQQWIKAWCGAPKWSKNMIYI</sequence>
<feature type="compositionally biased region" description="Pro residues" evidence="1">
    <location>
        <begin position="17"/>
        <end position="30"/>
    </location>
</feature>
<reference evidence="2" key="1">
    <citation type="submission" date="2013-11" db="EMBL/GenBank/DDBJ databases">
        <title>Genome sequence of the fusiform rust pathogen reveals effectors for host alternation and coevolution with pine.</title>
        <authorList>
            <consortium name="DOE Joint Genome Institute"/>
            <person name="Smith K."/>
            <person name="Pendleton A."/>
            <person name="Kubisiak T."/>
            <person name="Anderson C."/>
            <person name="Salamov A."/>
            <person name="Aerts A."/>
            <person name="Riley R."/>
            <person name="Clum A."/>
            <person name="Lindquist E."/>
            <person name="Ence D."/>
            <person name="Campbell M."/>
            <person name="Kronenberg Z."/>
            <person name="Feau N."/>
            <person name="Dhillon B."/>
            <person name="Hamelin R."/>
            <person name="Burleigh J."/>
            <person name="Smith J."/>
            <person name="Yandell M."/>
            <person name="Nelson C."/>
            <person name="Grigoriev I."/>
            <person name="Davis J."/>
        </authorList>
    </citation>
    <scope>NUCLEOTIDE SEQUENCE</scope>
    <source>
        <strain evidence="2">G11</strain>
    </source>
</reference>
<evidence type="ECO:0000256" key="1">
    <source>
        <dbReference type="SAM" id="MobiDB-lite"/>
    </source>
</evidence>
<keyword evidence="3" id="KW-1185">Reference proteome</keyword>